<dbReference type="SUPFAM" id="SSF56059">
    <property type="entry name" value="Glutathione synthetase ATP-binding domain-like"/>
    <property type="match status" value="1"/>
</dbReference>
<dbReference type="Gene3D" id="3.30.470.20">
    <property type="entry name" value="ATP-grasp fold, B domain"/>
    <property type="match status" value="1"/>
</dbReference>
<gene>
    <name evidence="1" type="ORF">BKA19_3853</name>
</gene>
<comment type="caution">
    <text evidence="1">The sequence shown here is derived from an EMBL/GenBank/DDBJ whole genome shotgun (WGS) entry which is preliminary data.</text>
</comment>
<dbReference type="Pfam" id="PF14305">
    <property type="entry name" value="ATPgrasp_TupA"/>
    <property type="match status" value="1"/>
</dbReference>
<dbReference type="AlphaFoldDB" id="A0A4Q7YCY5"/>
<name>A0A4Q7YCY5_9ACTN</name>
<reference evidence="1 2" key="1">
    <citation type="submission" date="2019-02" db="EMBL/GenBank/DDBJ databases">
        <title>Sequencing the genomes of 1000 actinobacteria strains.</title>
        <authorList>
            <person name="Klenk H.-P."/>
        </authorList>
    </citation>
    <scope>NUCLEOTIDE SEQUENCE [LARGE SCALE GENOMIC DNA]</scope>
    <source>
        <strain evidence="1 2">DSM 44509</strain>
    </source>
</reference>
<evidence type="ECO:0000313" key="2">
    <source>
        <dbReference type="Proteomes" id="UP000292507"/>
    </source>
</evidence>
<sequence>MNIYARGRRAYYGAMALLPLALRRRLMYAVKHRRFPRVRDPRTYTEKINWRILHDRRDLLVRTCDKLAMKEYAAERAGDLVRIPETYWHGVDLRELADVELPGAWVLKPTQGTMRVVVGSGTADVPDLLRRTAGWLDEFNAEVLGEWAYSQAERQFLVEEFIGAPGSSPDDYKIFVFDGEPRLVEVHQGRFTEHLERMYTCDWEPLTVTNQSSLGPVVDRPETLERMLAAAAALGAGFDFLRVDLYTVDGVVWFGETSPYPSSGLAPFTPRSFDRQLGDWWTLPEL</sequence>
<evidence type="ECO:0000313" key="1">
    <source>
        <dbReference type="EMBL" id="RZU34099.1"/>
    </source>
</evidence>
<dbReference type="EMBL" id="SHKV01000001">
    <property type="protein sequence ID" value="RZU34099.1"/>
    <property type="molecule type" value="Genomic_DNA"/>
</dbReference>
<protein>
    <submittedName>
        <fullName evidence="1">Teichuronopeptide biosynthesis TupA-like protein</fullName>
    </submittedName>
</protein>
<dbReference type="InterPro" id="IPR029465">
    <property type="entry name" value="ATPgrasp_TupA"/>
</dbReference>
<dbReference type="Proteomes" id="UP000292507">
    <property type="component" value="Unassembled WGS sequence"/>
</dbReference>
<keyword evidence="2" id="KW-1185">Reference proteome</keyword>
<organism evidence="1 2">
    <name type="scientific">Blastococcus saxobsidens</name>
    <dbReference type="NCBI Taxonomy" id="138336"/>
    <lineage>
        <taxon>Bacteria</taxon>
        <taxon>Bacillati</taxon>
        <taxon>Actinomycetota</taxon>
        <taxon>Actinomycetes</taxon>
        <taxon>Geodermatophilales</taxon>
        <taxon>Geodermatophilaceae</taxon>
        <taxon>Blastococcus</taxon>
    </lineage>
</organism>
<accession>A0A4Q7YCY5</accession>
<proteinExistence type="predicted"/>